<dbReference type="InterPro" id="IPR036574">
    <property type="entry name" value="Scorpion_toxin-like_sf"/>
</dbReference>
<dbReference type="Proteomes" id="UP000298652">
    <property type="component" value="Chromosome 2"/>
</dbReference>
<evidence type="ECO:0000313" key="2">
    <source>
        <dbReference type="EMBL" id="TKW31195.1"/>
    </source>
</evidence>
<evidence type="ECO:0008006" key="4">
    <source>
        <dbReference type="Google" id="ProtNLM"/>
    </source>
</evidence>
<dbReference type="AlphaFoldDB" id="A0A4U6VQS8"/>
<feature type="signal peptide" evidence="1">
    <location>
        <begin position="1"/>
        <end position="24"/>
    </location>
</feature>
<dbReference type="EMBL" id="CM016553">
    <property type="protein sequence ID" value="TKW31195.1"/>
    <property type="molecule type" value="Genomic_DNA"/>
</dbReference>
<evidence type="ECO:0000313" key="3">
    <source>
        <dbReference type="Proteomes" id="UP000298652"/>
    </source>
</evidence>
<gene>
    <name evidence="2" type="ORF">SEVIR_2G089100v2</name>
</gene>
<accession>A0A4U6VQS8</accession>
<protein>
    <recommendedName>
        <fullName evidence="4">Knottin scorpion toxin-like domain-containing protein</fullName>
    </recommendedName>
</protein>
<dbReference type="SUPFAM" id="SSF57095">
    <property type="entry name" value="Scorpion toxin-like"/>
    <property type="match status" value="1"/>
</dbReference>
<keyword evidence="1" id="KW-0732">Signal</keyword>
<dbReference type="Gramene" id="TKW31195">
    <property type="protein sequence ID" value="TKW31195"/>
    <property type="gene ID" value="SEVIR_2G089100v2"/>
</dbReference>
<proteinExistence type="predicted"/>
<feature type="chain" id="PRO_5020342651" description="Knottin scorpion toxin-like domain-containing protein" evidence="1">
    <location>
        <begin position="25"/>
        <end position="108"/>
    </location>
</feature>
<sequence>MAHSAGKNLSAVVLLLVAIAAVGGTYTRRIHGAESASVGGYKIFPCNDHQSSNFKGVCFGLIHDKACKRVCLAESSDNISGGCDLLQCWCQSRCTSETVAAASAPILA</sequence>
<organism evidence="2 3">
    <name type="scientific">Setaria viridis</name>
    <name type="common">Green bristlegrass</name>
    <name type="synonym">Setaria italica subsp. viridis</name>
    <dbReference type="NCBI Taxonomy" id="4556"/>
    <lineage>
        <taxon>Eukaryota</taxon>
        <taxon>Viridiplantae</taxon>
        <taxon>Streptophyta</taxon>
        <taxon>Embryophyta</taxon>
        <taxon>Tracheophyta</taxon>
        <taxon>Spermatophyta</taxon>
        <taxon>Magnoliopsida</taxon>
        <taxon>Liliopsida</taxon>
        <taxon>Poales</taxon>
        <taxon>Poaceae</taxon>
        <taxon>PACMAD clade</taxon>
        <taxon>Panicoideae</taxon>
        <taxon>Panicodae</taxon>
        <taxon>Paniceae</taxon>
        <taxon>Cenchrinae</taxon>
        <taxon>Setaria</taxon>
    </lineage>
</organism>
<dbReference type="OMA" id="WCHSHCT"/>
<reference evidence="2" key="1">
    <citation type="submission" date="2019-03" db="EMBL/GenBank/DDBJ databases">
        <title>WGS assembly of Setaria viridis.</title>
        <authorList>
            <person name="Huang P."/>
            <person name="Jenkins J."/>
            <person name="Grimwood J."/>
            <person name="Barry K."/>
            <person name="Healey A."/>
            <person name="Mamidi S."/>
            <person name="Sreedasyam A."/>
            <person name="Shu S."/>
            <person name="Feldman M."/>
            <person name="Wu J."/>
            <person name="Yu Y."/>
            <person name="Chen C."/>
            <person name="Johnson J."/>
            <person name="Rokhsar D."/>
            <person name="Baxter I."/>
            <person name="Schmutz J."/>
            <person name="Brutnell T."/>
            <person name="Kellogg E."/>
        </authorList>
    </citation>
    <scope>NUCLEOTIDE SEQUENCE [LARGE SCALE GENOMIC DNA]</scope>
</reference>
<evidence type="ECO:0000256" key="1">
    <source>
        <dbReference type="SAM" id="SignalP"/>
    </source>
</evidence>
<keyword evidence="3" id="KW-1185">Reference proteome</keyword>
<dbReference type="Gene3D" id="3.30.30.10">
    <property type="entry name" value="Knottin, scorpion toxin-like"/>
    <property type="match status" value="1"/>
</dbReference>
<name>A0A4U6VQS8_SETVI</name>